<sequence length="123" mass="14430">MDVVAEKSNVQQREGGGSLCGELYSRKEIIAHVPIHSVVYLTAKRNKWHRIRSVLNLPFVGFDGSSFKLCFRNTCRRPFEMFCIRNHNRDTLFFARTTWLVVEITALTFPLMLLVQKVQMRRR</sequence>
<accession>A0A1X2GVZ1</accession>
<reference evidence="2 3" key="1">
    <citation type="submission" date="2016-07" db="EMBL/GenBank/DDBJ databases">
        <title>Pervasive Adenine N6-methylation of Active Genes in Fungi.</title>
        <authorList>
            <consortium name="DOE Joint Genome Institute"/>
            <person name="Mondo S.J."/>
            <person name="Dannebaum R.O."/>
            <person name="Kuo R.C."/>
            <person name="Labutti K."/>
            <person name="Haridas S."/>
            <person name="Kuo A."/>
            <person name="Salamov A."/>
            <person name="Ahrendt S.R."/>
            <person name="Lipzen A."/>
            <person name="Sullivan W."/>
            <person name="Andreopoulos W.B."/>
            <person name="Clum A."/>
            <person name="Lindquist E."/>
            <person name="Daum C."/>
            <person name="Ramamoorthy G.K."/>
            <person name="Gryganskyi A."/>
            <person name="Culley D."/>
            <person name="Magnuson J.K."/>
            <person name="James T.Y."/>
            <person name="O'Malley M.A."/>
            <person name="Stajich J.E."/>
            <person name="Spatafora J.W."/>
            <person name="Visel A."/>
            <person name="Grigoriev I.V."/>
        </authorList>
    </citation>
    <scope>NUCLEOTIDE SEQUENCE [LARGE SCALE GENOMIC DNA]</scope>
    <source>
        <strain evidence="2 3">NRRL 3301</strain>
    </source>
</reference>
<protein>
    <submittedName>
        <fullName evidence="2">Uncharacterized protein</fullName>
    </submittedName>
</protein>
<evidence type="ECO:0000313" key="2">
    <source>
        <dbReference type="EMBL" id="ORX62213.1"/>
    </source>
</evidence>
<keyword evidence="1" id="KW-0472">Membrane</keyword>
<keyword evidence="1" id="KW-0812">Transmembrane</keyword>
<feature type="transmembrane region" description="Helical" evidence="1">
    <location>
        <begin position="93"/>
        <end position="115"/>
    </location>
</feature>
<name>A0A1X2GVZ1_9FUNG</name>
<keyword evidence="1" id="KW-1133">Transmembrane helix</keyword>
<dbReference type="AlphaFoldDB" id="A0A1X2GVZ1"/>
<evidence type="ECO:0000256" key="1">
    <source>
        <dbReference type="SAM" id="Phobius"/>
    </source>
</evidence>
<proteinExistence type="predicted"/>
<keyword evidence="3" id="KW-1185">Reference proteome</keyword>
<dbReference type="Proteomes" id="UP000242146">
    <property type="component" value="Unassembled WGS sequence"/>
</dbReference>
<organism evidence="2 3">
    <name type="scientific">Hesseltinella vesiculosa</name>
    <dbReference type="NCBI Taxonomy" id="101127"/>
    <lineage>
        <taxon>Eukaryota</taxon>
        <taxon>Fungi</taxon>
        <taxon>Fungi incertae sedis</taxon>
        <taxon>Mucoromycota</taxon>
        <taxon>Mucoromycotina</taxon>
        <taxon>Mucoromycetes</taxon>
        <taxon>Mucorales</taxon>
        <taxon>Cunninghamellaceae</taxon>
        <taxon>Hesseltinella</taxon>
    </lineage>
</organism>
<evidence type="ECO:0000313" key="3">
    <source>
        <dbReference type="Proteomes" id="UP000242146"/>
    </source>
</evidence>
<gene>
    <name evidence="2" type="ORF">DM01DRAFT_1074616</name>
</gene>
<dbReference type="EMBL" id="MCGT01000002">
    <property type="protein sequence ID" value="ORX62213.1"/>
    <property type="molecule type" value="Genomic_DNA"/>
</dbReference>
<comment type="caution">
    <text evidence="2">The sequence shown here is derived from an EMBL/GenBank/DDBJ whole genome shotgun (WGS) entry which is preliminary data.</text>
</comment>